<evidence type="ECO:0000313" key="5">
    <source>
        <dbReference type="Proteomes" id="UP000494105"/>
    </source>
</evidence>
<dbReference type="Pfam" id="PF03466">
    <property type="entry name" value="LysR_substrate"/>
    <property type="match status" value="1"/>
</dbReference>
<organism evidence="4 5">
    <name type="scientific">Achromobacter piechaudii</name>
    <dbReference type="NCBI Taxonomy" id="72556"/>
    <lineage>
        <taxon>Bacteria</taxon>
        <taxon>Pseudomonadati</taxon>
        <taxon>Pseudomonadota</taxon>
        <taxon>Betaproteobacteria</taxon>
        <taxon>Burkholderiales</taxon>
        <taxon>Alcaligenaceae</taxon>
        <taxon>Achromobacter</taxon>
    </lineage>
</organism>
<feature type="domain" description="LysR substrate-binding" evidence="3">
    <location>
        <begin position="33"/>
        <end position="228"/>
    </location>
</feature>
<sequence>MALTEAGRLYFDRCKELIELAFNAREALQEEGRRPRGKLKVMLPGPLEPLSVARVVSDMVRTSPELSIECDYCFGEADLANREFDVALRWGAQADIDLTARVIGFYPFHLFASREYVARFGNPQTLLELQAHECLVSDGCQELSVWSLERKGTHQAFKPRGHLRANSLDMTRRFAAAGAGIAALPFQAEIRDSLVRVMESWSLKPVPLYAIYGSRTPRAGARAFVSELIKLGDPDPDSGSLSSPDKNVRLPSRSGQPRVSKVEAWS</sequence>
<protein>
    <submittedName>
        <fullName evidence="4">HTH-type transcriptional regulator PgrR</fullName>
    </submittedName>
</protein>
<dbReference type="SUPFAM" id="SSF53850">
    <property type="entry name" value="Periplasmic binding protein-like II"/>
    <property type="match status" value="1"/>
</dbReference>
<gene>
    <name evidence="4" type="primary">pgrR_3</name>
    <name evidence="4" type="ORF">LMG1861_02643</name>
</gene>
<dbReference type="InterPro" id="IPR005119">
    <property type="entry name" value="LysR_subst-bd"/>
</dbReference>
<feature type="region of interest" description="Disordered" evidence="2">
    <location>
        <begin position="232"/>
        <end position="266"/>
    </location>
</feature>
<dbReference type="Proteomes" id="UP000494105">
    <property type="component" value="Unassembled WGS sequence"/>
</dbReference>
<reference evidence="4 5" key="1">
    <citation type="submission" date="2020-04" db="EMBL/GenBank/DDBJ databases">
        <authorList>
            <person name="De Canck E."/>
        </authorList>
    </citation>
    <scope>NUCLEOTIDE SEQUENCE [LARGE SCALE GENOMIC DNA]</scope>
    <source>
        <strain evidence="4 5">LMG 1861</strain>
    </source>
</reference>
<comment type="similarity">
    <text evidence="1">Belongs to the LysR transcriptional regulatory family.</text>
</comment>
<evidence type="ECO:0000313" key="4">
    <source>
        <dbReference type="EMBL" id="CAB3868599.1"/>
    </source>
</evidence>
<dbReference type="AlphaFoldDB" id="A0A6S7DV18"/>
<evidence type="ECO:0000256" key="2">
    <source>
        <dbReference type="SAM" id="MobiDB-lite"/>
    </source>
</evidence>
<dbReference type="PANTHER" id="PTHR30537:SF5">
    <property type="entry name" value="HTH-TYPE TRANSCRIPTIONAL ACTIVATOR TTDR-RELATED"/>
    <property type="match status" value="1"/>
</dbReference>
<dbReference type="Gene3D" id="3.40.190.290">
    <property type="match status" value="1"/>
</dbReference>
<accession>A0A6S7DV18</accession>
<proteinExistence type="inferred from homology"/>
<dbReference type="InterPro" id="IPR058163">
    <property type="entry name" value="LysR-type_TF_proteobact-type"/>
</dbReference>
<name>A0A6S7DV18_9BURK</name>
<evidence type="ECO:0000259" key="3">
    <source>
        <dbReference type="Pfam" id="PF03466"/>
    </source>
</evidence>
<dbReference type="EMBL" id="CADILD010000002">
    <property type="protein sequence ID" value="CAB3868599.1"/>
    <property type="molecule type" value="Genomic_DNA"/>
</dbReference>
<dbReference type="PANTHER" id="PTHR30537">
    <property type="entry name" value="HTH-TYPE TRANSCRIPTIONAL REGULATOR"/>
    <property type="match status" value="1"/>
</dbReference>
<evidence type="ECO:0000256" key="1">
    <source>
        <dbReference type="ARBA" id="ARBA00009437"/>
    </source>
</evidence>